<dbReference type="EnsemblPlants" id="Solyc00g036740.1.1">
    <property type="protein sequence ID" value="Solyc00g036740.1.1"/>
    <property type="gene ID" value="Solyc00g036740.1"/>
</dbReference>
<dbReference type="Gramene" id="Solyc00g036740.1.1">
    <property type="protein sequence ID" value="Solyc00g036740.1.1"/>
    <property type="gene ID" value="Solyc00g036740.1"/>
</dbReference>
<accession>A0A494G9D8</accession>
<reference evidence="2" key="1">
    <citation type="journal article" date="2012" name="Nature">
        <title>The tomato genome sequence provides insights into fleshy fruit evolution.</title>
        <authorList>
            <consortium name="Tomato Genome Consortium"/>
        </authorList>
    </citation>
    <scope>NUCLEOTIDE SEQUENCE [LARGE SCALE GENOMIC DNA]</scope>
    <source>
        <strain evidence="2">cv. Heinz 1706</strain>
    </source>
</reference>
<protein>
    <submittedName>
        <fullName evidence="2">Uncharacterized protein</fullName>
    </submittedName>
</protein>
<feature type="region of interest" description="Disordered" evidence="1">
    <location>
        <begin position="153"/>
        <end position="194"/>
    </location>
</feature>
<dbReference type="InParanoid" id="A0A494G9D8"/>
<dbReference type="AlphaFoldDB" id="A0A494G9D8"/>
<feature type="compositionally biased region" description="Basic and acidic residues" evidence="1">
    <location>
        <begin position="70"/>
        <end position="79"/>
    </location>
</feature>
<reference evidence="2" key="2">
    <citation type="submission" date="2019-04" db="UniProtKB">
        <authorList>
            <consortium name="EnsemblPlants"/>
        </authorList>
    </citation>
    <scope>IDENTIFICATION</scope>
    <source>
        <strain evidence="2">cv. Heinz 1706</strain>
    </source>
</reference>
<dbReference type="Proteomes" id="UP000004994">
    <property type="component" value="Unassembled WGS sequence"/>
</dbReference>
<proteinExistence type="predicted"/>
<feature type="compositionally biased region" description="Basic residues" evidence="1">
    <location>
        <begin position="182"/>
        <end position="194"/>
    </location>
</feature>
<keyword evidence="3" id="KW-1185">Reference proteome</keyword>
<evidence type="ECO:0000313" key="2">
    <source>
        <dbReference type="EnsemblPlants" id="Solyc00g036740.1.1"/>
    </source>
</evidence>
<evidence type="ECO:0000313" key="3">
    <source>
        <dbReference type="Proteomes" id="UP000004994"/>
    </source>
</evidence>
<name>A0A494G9D8_SOLLC</name>
<organism evidence="2">
    <name type="scientific">Solanum lycopersicum</name>
    <name type="common">Tomato</name>
    <name type="synonym">Lycopersicon esculentum</name>
    <dbReference type="NCBI Taxonomy" id="4081"/>
    <lineage>
        <taxon>Eukaryota</taxon>
        <taxon>Viridiplantae</taxon>
        <taxon>Streptophyta</taxon>
        <taxon>Embryophyta</taxon>
        <taxon>Tracheophyta</taxon>
        <taxon>Spermatophyta</taxon>
        <taxon>Magnoliopsida</taxon>
        <taxon>eudicotyledons</taxon>
        <taxon>Gunneridae</taxon>
        <taxon>Pentapetalae</taxon>
        <taxon>asterids</taxon>
        <taxon>lamiids</taxon>
        <taxon>Solanales</taxon>
        <taxon>Solanaceae</taxon>
        <taxon>Solanoideae</taxon>
        <taxon>Solaneae</taxon>
        <taxon>Solanum</taxon>
        <taxon>Solanum subgen. Lycopersicon</taxon>
    </lineage>
</organism>
<evidence type="ECO:0000256" key="1">
    <source>
        <dbReference type="SAM" id="MobiDB-lite"/>
    </source>
</evidence>
<sequence length="234" mass="25251">MGCCRSCRLDWRGHLRADRGSQSKARVARDGANMLRARMDDGWEAMPMTLAPEGFGRRTTTSGADGAPGARERQRQGEARRIGTSCRWWTLGDVTRRGQCAEGAMLGGRCNQACRSRVICGRQRALDVHIEPCPPSLRCSKLTHSPSAPSFPAVHLHPSLKAPPTKKKWSGVEPETAAWGKGQKKKSGAARKRPSHAVLGGLAVHPLHDAAVGNPPLFISGWSSSSPGISDRHP</sequence>
<dbReference type="PaxDb" id="4081-Solyc00g036740.1.1"/>
<feature type="region of interest" description="Disordered" evidence="1">
    <location>
        <begin position="53"/>
        <end position="79"/>
    </location>
</feature>